<dbReference type="KEGG" id="vg:24722389"/>
<organism evidence="1 2">
    <name type="scientific">Lactococcus phage WRP3</name>
    <dbReference type="NCBI Taxonomy" id="1560313"/>
    <lineage>
        <taxon>Viruses</taxon>
        <taxon>Duplodnaviria</taxon>
        <taxon>Heunggongvirae</taxon>
        <taxon>Uroviricota</taxon>
        <taxon>Caudoviricetes</taxon>
        <taxon>Audreyjarvisvirus</taxon>
        <taxon>Audreyjarvisvirus WRP3</taxon>
    </lineage>
</organism>
<name>A0A0D3MT85_9CAUD</name>
<keyword evidence="2" id="KW-1185">Reference proteome</keyword>
<proteinExistence type="predicted"/>
<reference evidence="1 2" key="1">
    <citation type="journal article" date="2015" name="Appl. Environ. Microbiol.">
        <title>Lactococcal 949 group phages recognize a carbohydrate receptor on the host cell surface.</title>
        <authorList>
            <person name="Mahony J."/>
            <person name="Randazzo W."/>
            <person name="Neve H."/>
            <person name="Settanni L."/>
            <person name="van Sinderen D."/>
        </authorList>
    </citation>
    <scope>NUCLEOTIDE SEQUENCE [LARGE SCALE GENOMIC DNA]</scope>
    <source>
        <strain evidence="1">WRP3</strain>
    </source>
</reference>
<dbReference type="GeneID" id="24722389"/>
<gene>
    <name evidence="1" type="ORF">WRP3_123</name>
</gene>
<evidence type="ECO:0000313" key="1">
    <source>
        <dbReference type="EMBL" id="AIX12626.1"/>
    </source>
</evidence>
<sequence length="73" mass="8703">MKFKAKPKKELTKEMVDEDLWYFLKEYVDDEGYIYGWYVDGYIVGGMIEANDEYCSLEYWAPVIKDTVVLVEE</sequence>
<dbReference type="RefSeq" id="YP_009147780.1">
    <property type="nucleotide sequence ID" value="NC_027341.1"/>
</dbReference>
<dbReference type="Proteomes" id="UP000032686">
    <property type="component" value="Segment"/>
</dbReference>
<accession>A0A0D3MT85</accession>
<protein>
    <submittedName>
        <fullName evidence="1">Uncharacterized protein</fullName>
    </submittedName>
</protein>
<evidence type="ECO:0000313" key="2">
    <source>
        <dbReference type="Proteomes" id="UP000032686"/>
    </source>
</evidence>
<dbReference type="EMBL" id="KM677185">
    <property type="protein sequence ID" value="AIX12626.1"/>
    <property type="molecule type" value="Genomic_DNA"/>
</dbReference>
<dbReference type="OrthoDB" id="36194at10239"/>